<dbReference type="Proteomes" id="UP001176941">
    <property type="component" value="Chromosome 24"/>
</dbReference>
<keyword evidence="3" id="KW-1185">Reference proteome</keyword>
<dbReference type="EMBL" id="OX459960">
    <property type="protein sequence ID" value="CAI9165358.1"/>
    <property type="molecule type" value="Genomic_DNA"/>
</dbReference>
<protein>
    <submittedName>
        <fullName evidence="2">Uncharacterized protein</fullName>
    </submittedName>
</protein>
<feature type="region of interest" description="Disordered" evidence="1">
    <location>
        <begin position="299"/>
        <end position="345"/>
    </location>
</feature>
<sequence>MFRSPLKGSTEGHQKDTIGLEPKIQWGRLDLIKVDPRIERLVEIETDNLNLSEEQRKHPSPIIQCEAGTRTTDAPRPPLCHRPQCGRLVMSVNSERITGALPEIYEDTLRHQVINSKQQAMHVKRVNPRAWPVAFQSLYVPLETQRWPAAQLLSISTLLNIYDKFELIGRTEGPLGLGFSMRKFEVFLEQMPQNRFPEQVVLPPGLCWMPPPACSSLRTRAAVMEPTIVTLSALPRVLLPPLVWRQARGIRACPSQLLLSPTNRTRPVLGDLGWLKGVEVQQQTGEVPAPRSRCLEWERQQGAGKPPSTRLSQVGEVLQESEQGDIRESESLALGQGTENDNLGL</sequence>
<gene>
    <name evidence="2" type="ORF">MRATA1EN1_LOCUS14320</name>
</gene>
<evidence type="ECO:0000313" key="3">
    <source>
        <dbReference type="Proteomes" id="UP001176941"/>
    </source>
</evidence>
<evidence type="ECO:0000256" key="1">
    <source>
        <dbReference type="SAM" id="MobiDB-lite"/>
    </source>
</evidence>
<name>A0ABN8YVI3_RANTA</name>
<accession>A0ABN8YVI3</accession>
<reference evidence="2" key="1">
    <citation type="submission" date="2023-04" db="EMBL/GenBank/DDBJ databases">
        <authorList>
            <consortium name="ELIXIR-Norway"/>
        </authorList>
    </citation>
    <scope>NUCLEOTIDE SEQUENCE [LARGE SCALE GENOMIC DNA]</scope>
</reference>
<proteinExistence type="predicted"/>
<organism evidence="2 3">
    <name type="scientific">Rangifer tarandus platyrhynchus</name>
    <name type="common">Svalbard reindeer</name>
    <dbReference type="NCBI Taxonomy" id="3082113"/>
    <lineage>
        <taxon>Eukaryota</taxon>
        <taxon>Metazoa</taxon>
        <taxon>Chordata</taxon>
        <taxon>Craniata</taxon>
        <taxon>Vertebrata</taxon>
        <taxon>Euteleostomi</taxon>
        <taxon>Mammalia</taxon>
        <taxon>Eutheria</taxon>
        <taxon>Laurasiatheria</taxon>
        <taxon>Artiodactyla</taxon>
        <taxon>Ruminantia</taxon>
        <taxon>Pecora</taxon>
        <taxon>Cervidae</taxon>
        <taxon>Odocoileinae</taxon>
        <taxon>Rangifer</taxon>
    </lineage>
</organism>
<evidence type="ECO:0000313" key="2">
    <source>
        <dbReference type="EMBL" id="CAI9165358.1"/>
    </source>
</evidence>